<sequence>MRPHLFVAGFALLVSAFVPRQESDERRGPALTPGPKFERLDKTKAVLVIVDIQEGLINMVRDWDTALYKANMLAHGGLAQVFDLPVIITSSASVGPNGMVPKELTAMHPNATVIDRNGEVNAWDSKEFRDAVRATGKTQVIVAGIMTDICTTFLSLSLREEGYGVWANAEASGTTSVFIRDLANQRMMGAGVHVMSMLSIMSDLMRSWGNTPGAKELLPWIDQHFPHYGFIARAHGHAVQNGVVFPGQDEIL</sequence>
<dbReference type="Gene3D" id="3.40.50.850">
    <property type="entry name" value="Isochorismatase-like"/>
    <property type="match status" value="1"/>
</dbReference>
<evidence type="ECO:0000256" key="2">
    <source>
        <dbReference type="SAM" id="SignalP"/>
    </source>
</evidence>
<dbReference type="PANTHER" id="PTHR43559">
    <property type="entry name" value="HYDROLASE YCAC-RELATED"/>
    <property type="match status" value="1"/>
</dbReference>
<dbReference type="OrthoDB" id="167809at2759"/>
<dbReference type="InterPro" id="IPR053152">
    <property type="entry name" value="Hydrolase_YcaC-like"/>
</dbReference>
<evidence type="ECO:0000256" key="1">
    <source>
        <dbReference type="ARBA" id="ARBA00006336"/>
    </source>
</evidence>
<dbReference type="SUPFAM" id="SSF52499">
    <property type="entry name" value="Isochorismatase-like hydrolases"/>
    <property type="match status" value="1"/>
</dbReference>
<dbReference type="EMBL" id="CALLCH030000019">
    <property type="protein sequence ID" value="CAI4219392.1"/>
    <property type="molecule type" value="Genomic_DNA"/>
</dbReference>
<evidence type="ECO:0000313" key="5">
    <source>
        <dbReference type="Proteomes" id="UP000838763"/>
    </source>
</evidence>
<dbReference type="PANTHER" id="PTHR43559:SF3">
    <property type="entry name" value="HYDROLASE YCAC-RELATED"/>
    <property type="match status" value="1"/>
</dbReference>
<dbReference type="InterPro" id="IPR036380">
    <property type="entry name" value="Isochorismatase-like_sf"/>
</dbReference>
<feature type="signal peptide" evidence="2">
    <location>
        <begin position="1"/>
        <end position="16"/>
    </location>
</feature>
<dbReference type="AlphaFoldDB" id="A0A9P1HB57"/>
<feature type="domain" description="Isochorismatase-like" evidence="3">
    <location>
        <begin position="46"/>
        <end position="196"/>
    </location>
</feature>
<reference evidence="4" key="1">
    <citation type="submission" date="2022-11" db="EMBL/GenBank/DDBJ databases">
        <authorList>
            <person name="Scott C."/>
            <person name="Bruce N."/>
        </authorList>
    </citation>
    <scope>NUCLEOTIDE SEQUENCE</scope>
</reference>
<comment type="caution">
    <text evidence="4">The sequence shown here is derived from an EMBL/GenBank/DDBJ whole genome shotgun (WGS) entry which is preliminary data.</text>
</comment>
<keyword evidence="2" id="KW-0732">Signal</keyword>
<accession>A0A9P1HB57</accession>
<comment type="similarity">
    <text evidence="1">Belongs to the isochorismatase family.</text>
</comment>
<organism evidence="4 5">
    <name type="scientific">Parascedosporium putredinis</name>
    <dbReference type="NCBI Taxonomy" id="1442378"/>
    <lineage>
        <taxon>Eukaryota</taxon>
        <taxon>Fungi</taxon>
        <taxon>Dikarya</taxon>
        <taxon>Ascomycota</taxon>
        <taxon>Pezizomycotina</taxon>
        <taxon>Sordariomycetes</taxon>
        <taxon>Hypocreomycetidae</taxon>
        <taxon>Microascales</taxon>
        <taxon>Microascaceae</taxon>
        <taxon>Parascedosporium</taxon>
    </lineage>
</organism>
<dbReference type="Pfam" id="PF00857">
    <property type="entry name" value="Isochorismatase"/>
    <property type="match status" value="1"/>
</dbReference>
<feature type="chain" id="PRO_5040230692" description="Isochorismatase-like domain-containing protein" evidence="2">
    <location>
        <begin position="17"/>
        <end position="252"/>
    </location>
</feature>
<dbReference type="InterPro" id="IPR000868">
    <property type="entry name" value="Isochorismatase-like_dom"/>
</dbReference>
<protein>
    <recommendedName>
        <fullName evidence="3">Isochorismatase-like domain-containing protein</fullName>
    </recommendedName>
</protein>
<keyword evidence="5" id="KW-1185">Reference proteome</keyword>
<gene>
    <name evidence="4" type="ORF">PPNO1_LOCUS8957</name>
</gene>
<dbReference type="Proteomes" id="UP000838763">
    <property type="component" value="Unassembled WGS sequence"/>
</dbReference>
<proteinExistence type="inferred from homology"/>
<evidence type="ECO:0000313" key="4">
    <source>
        <dbReference type="EMBL" id="CAI4219392.1"/>
    </source>
</evidence>
<name>A0A9P1HB57_9PEZI</name>
<evidence type="ECO:0000259" key="3">
    <source>
        <dbReference type="Pfam" id="PF00857"/>
    </source>
</evidence>